<dbReference type="InterPro" id="IPR000182">
    <property type="entry name" value="GNAT_dom"/>
</dbReference>
<evidence type="ECO:0000259" key="1">
    <source>
        <dbReference type="PROSITE" id="PS51186"/>
    </source>
</evidence>
<dbReference type="Pfam" id="PF00583">
    <property type="entry name" value="Acetyltransf_1"/>
    <property type="match status" value="1"/>
</dbReference>
<proteinExistence type="predicted"/>
<accession>A0A2B7XDS6</accession>
<evidence type="ECO:0000313" key="3">
    <source>
        <dbReference type="Proteomes" id="UP000223968"/>
    </source>
</evidence>
<dbReference type="STRING" id="1447875.A0A2B7XDS6"/>
<dbReference type="InterPro" id="IPR016181">
    <property type="entry name" value="Acyl_CoA_acyltransferase"/>
</dbReference>
<name>A0A2B7XDS6_9EURO</name>
<dbReference type="Proteomes" id="UP000223968">
    <property type="component" value="Unassembled WGS sequence"/>
</dbReference>
<reference evidence="2 3" key="1">
    <citation type="submission" date="2017-10" db="EMBL/GenBank/DDBJ databases">
        <title>Comparative genomics in systemic dimorphic fungi from Ajellomycetaceae.</title>
        <authorList>
            <person name="Munoz J.F."/>
            <person name="Mcewen J.G."/>
            <person name="Clay O.K."/>
            <person name="Cuomo C.A."/>
        </authorList>
    </citation>
    <scope>NUCLEOTIDE SEQUENCE [LARGE SCALE GENOMIC DNA]</scope>
    <source>
        <strain evidence="2 3">UAMH5409</strain>
    </source>
</reference>
<feature type="domain" description="N-acetyltransferase" evidence="1">
    <location>
        <begin position="7"/>
        <end position="217"/>
    </location>
</feature>
<dbReference type="Gene3D" id="3.40.630.30">
    <property type="match status" value="1"/>
</dbReference>
<dbReference type="GO" id="GO:0016747">
    <property type="term" value="F:acyltransferase activity, transferring groups other than amino-acyl groups"/>
    <property type="evidence" value="ECO:0007669"/>
    <property type="project" value="InterPro"/>
</dbReference>
<dbReference type="CDD" id="cd04301">
    <property type="entry name" value="NAT_SF"/>
    <property type="match status" value="1"/>
</dbReference>
<dbReference type="OrthoDB" id="2115692at2759"/>
<evidence type="ECO:0000313" key="2">
    <source>
        <dbReference type="EMBL" id="PGH07095.1"/>
    </source>
</evidence>
<dbReference type="PANTHER" id="PTHR42791:SF17">
    <property type="entry name" value="ACETYLTRANSFERASE, GNAT FAMILY FAMILY (AFU_ORTHOLOGUE AFUA_8G05690)"/>
    <property type="match status" value="1"/>
</dbReference>
<dbReference type="PROSITE" id="PS51186">
    <property type="entry name" value="GNAT"/>
    <property type="match status" value="1"/>
</dbReference>
<gene>
    <name evidence="2" type="ORF">AJ79_06373</name>
</gene>
<dbReference type="SUPFAM" id="SSF55729">
    <property type="entry name" value="Acyl-CoA N-acyltransferases (Nat)"/>
    <property type="match status" value="1"/>
</dbReference>
<dbReference type="EMBL" id="PDNB01000112">
    <property type="protein sequence ID" value="PGH07095.1"/>
    <property type="molecule type" value="Genomic_DNA"/>
</dbReference>
<protein>
    <recommendedName>
        <fullName evidence="1">N-acetyltransferase domain-containing protein</fullName>
    </recommendedName>
</protein>
<comment type="caution">
    <text evidence="2">The sequence shown here is derived from an EMBL/GenBank/DDBJ whole genome shotgun (WGS) entry which is preliminary data.</text>
</comment>
<keyword evidence="3" id="KW-1185">Reference proteome</keyword>
<sequence>MTIPPKVRVLPAEPRDGPALAKVEIDAFSEGALSEIMFGPASDEAIAYRGKELTELIEKKDPRKHYVKAVVGDDEKIIALGIWQFFLDEEGNSANCPETQDVNKKEWPPGANLEACKFFFGNLYRWREERRGQRHAFLSVLVTDPAHQGIGAGSALMKYGLDIADREKIPSWLESSRKGYPLYRKFGFQDTKRFTFDLTRYGREGKSDAVEMVRPQREN</sequence>
<dbReference type="PANTHER" id="PTHR42791">
    <property type="entry name" value="GNAT FAMILY ACETYLTRANSFERASE"/>
    <property type="match status" value="1"/>
</dbReference>
<organism evidence="2 3">
    <name type="scientific">Helicocarpus griseus UAMH5409</name>
    <dbReference type="NCBI Taxonomy" id="1447875"/>
    <lineage>
        <taxon>Eukaryota</taxon>
        <taxon>Fungi</taxon>
        <taxon>Dikarya</taxon>
        <taxon>Ascomycota</taxon>
        <taxon>Pezizomycotina</taxon>
        <taxon>Eurotiomycetes</taxon>
        <taxon>Eurotiomycetidae</taxon>
        <taxon>Onygenales</taxon>
        <taxon>Ajellomycetaceae</taxon>
        <taxon>Helicocarpus</taxon>
    </lineage>
</organism>
<dbReference type="InterPro" id="IPR052523">
    <property type="entry name" value="Trichothecene_AcTrans"/>
</dbReference>
<dbReference type="AlphaFoldDB" id="A0A2B7XDS6"/>